<dbReference type="EMBL" id="CP060635">
    <property type="protein sequence ID" value="QNM08865.1"/>
    <property type="molecule type" value="Genomic_DNA"/>
</dbReference>
<dbReference type="Proteomes" id="UP000515860">
    <property type="component" value="Chromosome"/>
</dbReference>
<protein>
    <submittedName>
        <fullName evidence="1">Leucine-rich repeat protein</fullName>
    </submittedName>
</protein>
<proteinExistence type="predicted"/>
<evidence type="ECO:0000313" key="2">
    <source>
        <dbReference type="Proteomes" id="UP000515860"/>
    </source>
</evidence>
<evidence type="ECO:0000313" key="1">
    <source>
        <dbReference type="EMBL" id="QNM08865.1"/>
    </source>
</evidence>
<keyword evidence="2" id="KW-1185">Reference proteome</keyword>
<name>A0A7G9GDI3_9FIRM</name>
<organism evidence="1 2">
    <name type="scientific">Wansuia hejianensis</name>
    <dbReference type="NCBI Taxonomy" id="2763667"/>
    <lineage>
        <taxon>Bacteria</taxon>
        <taxon>Bacillati</taxon>
        <taxon>Bacillota</taxon>
        <taxon>Clostridia</taxon>
        <taxon>Lachnospirales</taxon>
        <taxon>Lachnospiraceae</taxon>
        <taxon>Wansuia</taxon>
    </lineage>
</organism>
<gene>
    <name evidence="1" type="ORF">H9Q79_00715</name>
</gene>
<sequence>MQAIIILAAAFVIMLAGPIAWAAVYYKRRKGTILHINQGRIRDPRYFGKSFASLVQGSLASVRGNRIRLSKEEAFLDADRDPCAEECVEELVIARQKAFCPPDSVKEFQKEIYSEENVSLIHSGLKMRAAYCVKRMVLGNGITVSRWVDAGETLAVYDGCDLGVSASAGEQMCVGADCRFQRLYAGEIRIGQRPGSTLEAEDGKDARIYRLPVQVNRENNMRYISKEMINDEGIVDFSVLSWRNVTVTEKIIVQGDIRSHRGVRLCEDSVVCGNIFAEGDVLLEKNTAVLGNIFSQGSIRLEERATVGQRGKISSMIARETITFDKDNFVFGYVRCEKGGSTAAREKAGEEAASFSFLELPRHLKHLSFRDLYEYEHVDWQGFRKEEELLDVIIPAGASCVQRSMFFDCRKLEKAVFPESLRTVESYAFADCRRLKELAGFKNTMLTSIGTSAFENCEGLQSLELPAGVCVLEGAAFGGCSHLRNFRIPEDSLLRKIGDHCFRGCASLEELRLPDTTEYIGVSAFKGCDSLARISLPGTCSGQAGILELRDTGVELVFREILEERSDEAQKMD</sequence>
<dbReference type="Gene3D" id="3.80.10.10">
    <property type="entry name" value="Ribonuclease Inhibitor"/>
    <property type="match status" value="1"/>
</dbReference>
<dbReference type="InterPro" id="IPR032675">
    <property type="entry name" value="LRR_dom_sf"/>
</dbReference>
<accession>A0A7G9GDI3</accession>
<dbReference type="PANTHER" id="PTHR45661:SF3">
    <property type="entry name" value="IG-LIKE DOMAIN-CONTAINING PROTEIN"/>
    <property type="match status" value="1"/>
</dbReference>
<dbReference type="SUPFAM" id="SSF52058">
    <property type="entry name" value="L domain-like"/>
    <property type="match status" value="1"/>
</dbReference>
<dbReference type="RefSeq" id="WP_249328985.1">
    <property type="nucleotide sequence ID" value="NZ_CP060635.1"/>
</dbReference>
<dbReference type="InterPro" id="IPR026906">
    <property type="entry name" value="LRR_5"/>
</dbReference>
<dbReference type="Pfam" id="PF13306">
    <property type="entry name" value="LRR_5"/>
    <property type="match status" value="1"/>
</dbReference>
<dbReference type="AlphaFoldDB" id="A0A7G9GDI3"/>
<dbReference type="PANTHER" id="PTHR45661">
    <property type="entry name" value="SURFACE ANTIGEN"/>
    <property type="match status" value="1"/>
</dbReference>
<dbReference type="InterPro" id="IPR053139">
    <property type="entry name" value="Surface_bspA-like"/>
</dbReference>
<dbReference type="KEGG" id="whj:H9Q79_00715"/>
<reference evidence="1 2" key="1">
    <citation type="submission" date="2020-08" db="EMBL/GenBank/DDBJ databases">
        <authorList>
            <person name="Liu C."/>
            <person name="Sun Q."/>
        </authorList>
    </citation>
    <scope>NUCLEOTIDE SEQUENCE [LARGE SCALE GENOMIC DNA]</scope>
    <source>
        <strain evidence="1 2">NSJ-29</strain>
    </source>
</reference>